<name>A0A131Y5C8_IXORI</name>
<evidence type="ECO:0000256" key="1">
    <source>
        <dbReference type="SAM" id="MobiDB-lite"/>
    </source>
</evidence>
<protein>
    <recommendedName>
        <fullName evidence="3">BED-type domain-containing protein</fullName>
    </recommendedName>
</protein>
<reference evidence="2" key="1">
    <citation type="submission" date="2016-02" db="EMBL/GenBank/DDBJ databases">
        <title>RNAseq analyses of the midgut from blood- or serum-fed Ixodes ricinus ticks.</title>
        <authorList>
            <person name="Perner J."/>
            <person name="Provaznik J."/>
            <person name="Schrenkova J."/>
            <person name="Urbanova V."/>
            <person name="Ribeiro J.M."/>
            <person name="Kopacek P."/>
        </authorList>
    </citation>
    <scope>NUCLEOTIDE SEQUENCE</scope>
    <source>
        <tissue evidence="2">Gut</tissue>
    </source>
</reference>
<dbReference type="EMBL" id="GEFM01002216">
    <property type="protein sequence ID" value="JAP73580.1"/>
    <property type="molecule type" value="mRNA"/>
</dbReference>
<feature type="region of interest" description="Disordered" evidence="1">
    <location>
        <begin position="132"/>
        <end position="182"/>
    </location>
</feature>
<proteinExistence type="evidence at transcript level"/>
<feature type="compositionally biased region" description="Polar residues" evidence="1">
    <location>
        <begin position="143"/>
        <end position="161"/>
    </location>
</feature>
<organism evidence="2">
    <name type="scientific">Ixodes ricinus</name>
    <name type="common">Common tick</name>
    <name type="synonym">Acarus ricinus</name>
    <dbReference type="NCBI Taxonomy" id="34613"/>
    <lineage>
        <taxon>Eukaryota</taxon>
        <taxon>Metazoa</taxon>
        <taxon>Ecdysozoa</taxon>
        <taxon>Arthropoda</taxon>
        <taxon>Chelicerata</taxon>
        <taxon>Arachnida</taxon>
        <taxon>Acari</taxon>
        <taxon>Parasitiformes</taxon>
        <taxon>Ixodida</taxon>
        <taxon>Ixodoidea</taxon>
        <taxon>Ixodidae</taxon>
        <taxon>Ixodinae</taxon>
        <taxon>Ixodes</taxon>
    </lineage>
</organism>
<sequence length="304" mass="34383">MSSSEEAPPFHGAFTKDVLYELHRRQPQRFHFMTKFNAKSASWKDFELVVLDGELRDFARCVHCKNFVSYSSKKGTGSMLRHRCHAKESCFTAEEHNRFREMEFFLRSTPQPLGFPSLPSPFLPRIKVEVPDPPDSPLRSSDGCHTNLNRSCTPARNNSRHINTDEEPLDVRINPRSPDGVSRTYARTAAGAPVMESNGEVEEIVANVELADDSSADGAAEDRRDNGRTVNFAAARALAERQLAELQRLHAEEEHKLKIELLKKQHAVADLQRKYWRLKVKALSQKAFHGDNKAVAEDDSDTAE</sequence>
<evidence type="ECO:0008006" key="3">
    <source>
        <dbReference type="Google" id="ProtNLM"/>
    </source>
</evidence>
<evidence type="ECO:0000313" key="2">
    <source>
        <dbReference type="EMBL" id="JAP73580.1"/>
    </source>
</evidence>
<dbReference type="SMART" id="SM00614">
    <property type="entry name" value="ZnF_BED"/>
    <property type="match status" value="1"/>
</dbReference>
<dbReference type="AlphaFoldDB" id="A0A131Y5C8"/>
<accession>A0A131Y5C8</accession>